<feature type="transmembrane region" description="Helical" evidence="1">
    <location>
        <begin position="304"/>
        <end position="335"/>
    </location>
</feature>
<feature type="transmembrane region" description="Helical" evidence="1">
    <location>
        <begin position="156"/>
        <end position="175"/>
    </location>
</feature>
<dbReference type="Proteomes" id="UP000034669">
    <property type="component" value="Unassembled WGS sequence"/>
</dbReference>
<feature type="transmembrane region" description="Helical" evidence="1">
    <location>
        <begin position="125"/>
        <end position="144"/>
    </location>
</feature>
<feature type="transmembrane region" description="Helical" evidence="1">
    <location>
        <begin position="231"/>
        <end position="246"/>
    </location>
</feature>
<gene>
    <name evidence="2" type="ORF">UV66_C0003G0008</name>
</gene>
<proteinExistence type="predicted"/>
<evidence type="ECO:0000256" key="1">
    <source>
        <dbReference type="SAM" id="Phobius"/>
    </source>
</evidence>
<keyword evidence="1" id="KW-0812">Transmembrane</keyword>
<feature type="transmembrane region" description="Helical" evidence="1">
    <location>
        <begin position="355"/>
        <end position="375"/>
    </location>
</feature>
<feature type="transmembrane region" description="Helical" evidence="1">
    <location>
        <begin position="87"/>
        <end position="105"/>
    </location>
</feature>
<feature type="transmembrane region" description="Helical" evidence="1">
    <location>
        <begin position="181"/>
        <end position="198"/>
    </location>
</feature>
<reference evidence="2 3" key="1">
    <citation type="journal article" date="2015" name="Nature">
        <title>rRNA introns, odd ribosomes, and small enigmatic genomes across a large radiation of phyla.</title>
        <authorList>
            <person name="Brown C.T."/>
            <person name="Hug L.A."/>
            <person name="Thomas B.C."/>
            <person name="Sharon I."/>
            <person name="Castelle C.J."/>
            <person name="Singh A."/>
            <person name="Wilkins M.J."/>
            <person name="Williams K.H."/>
            <person name="Banfield J.F."/>
        </authorList>
    </citation>
    <scope>NUCLEOTIDE SEQUENCE [LARGE SCALE GENOMIC DNA]</scope>
</reference>
<feature type="transmembrane region" description="Helical" evidence="1">
    <location>
        <begin position="57"/>
        <end position="75"/>
    </location>
</feature>
<protein>
    <recommendedName>
        <fullName evidence="4">DUF2029 domain-containing protein</fullName>
    </recommendedName>
</protein>
<organism evidence="2 3">
    <name type="scientific">Candidatus Woesebacteria bacterium GW2011_GWA1_43_12</name>
    <dbReference type="NCBI Taxonomy" id="1618557"/>
    <lineage>
        <taxon>Bacteria</taxon>
        <taxon>Candidatus Woeseibacteriota</taxon>
    </lineage>
</organism>
<feature type="transmembrane region" description="Helical" evidence="1">
    <location>
        <begin position="280"/>
        <end position="297"/>
    </location>
</feature>
<feature type="transmembrane region" description="Helical" evidence="1">
    <location>
        <begin position="5"/>
        <end position="23"/>
    </location>
</feature>
<evidence type="ECO:0000313" key="2">
    <source>
        <dbReference type="EMBL" id="KKS90495.1"/>
    </source>
</evidence>
<evidence type="ECO:0000313" key="3">
    <source>
        <dbReference type="Proteomes" id="UP000034669"/>
    </source>
</evidence>
<evidence type="ECO:0008006" key="4">
    <source>
        <dbReference type="Google" id="ProtNLM"/>
    </source>
</evidence>
<dbReference type="AlphaFoldDB" id="A0A0G1CXJ5"/>
<keyword evidence="1" id="KW-0472">Membrane</keyword>
<accession>A0A0G1CXJ5</accession>
<keyword evidence="1" id="KW-1133">Transmembrane helix</keyword>
<feature type="transmembrane region" description="Helical" evidence="1">
    <location>
        <begin position="253"/>
        <end position="274"/>
    </location>
</feature>
<name>A0A0G1CXJ5_9BACT</name>
<feature type="transmembrane region" description="Helical" evidence="1">
    <location>
        <begin position="205"/>
        <end position="225"/>
    </location>
</feature>
<dbReference type="Pfam" id="PF26314">
    <property type="entry name" value="MptA_B_family"/>
    <property type="match status" value="1"/>
</dbReference>
<sequence length="382" mass="43510">MKYKLLLFAYIIVSFALFLYSYTQVDLNLTLSRMSAWQTIQKAFQHIGYFQRPLSTAIYLGIVAALFLLYGATLVMIRRRGISESQLWKVLLGVTAVLVLSYPAFSADMFNYMFTAKTVLIYHKSPYAVLPIQFSGVEPWITFMRWVHLPSAYTPIWIALTLLPYILGFGYFLLIMWNMKLMVAGFYLAAVWGVGKILERTDKKNMVLGMAILGLNPLIMIESLVSAHNDIAMMAIAVLAMYLFILHKRFASWVAMAISAAMKLITVFLVPVYFLGFRRGLALGAMSIGLVVVLLQPNREFLPWYFVWIVPFVALLPNKPVFTVLASGFSLGLLLRYAPYLYLGHWNAPVPTIKWWVTVVTPMIFLIGFYVFSLLGRFTSKR</sequence>
<comment type="caution">
    <text evidence="2">The sequence shown here is derived from an EMBL/GenBank/DDBJ whole genome shotgun (WGS) entry which is preliminary data.</text>
</comment>
<dbReference type="EMBL" id="LCFI01000003">
    <property type="protein sequence ID" value="KKS90495.1"/>
    <property type="molecule type" value="Genomic_DNA"/>
</dbReference>